<comment type="caution">
    <text evidence="1">The sequence shown here is derived from an EMBL/GenBank/DDBJ whole genome shotgun (WGS) entry which is preliminary data.</text>
</comment>
<dbReference type="EMBL" id="JAUDFV010000132">
    <property type="protein sequence ID" value="KAL2728761.1"/>
    <property type="molecule type" value="Genomic_DNA"/>
</dbReference>
<dbReference type="Proteomes" id="UP001607302">
    <property type="component" value="Unassembled WGS sequence"/>
</dbReference>
<proteinExistence type="predicted"/>
<name>A0ABD2B7R7_VESSQ</name>
<gene>
    <name evidence="1" type="ORF">V1478_006393</name>
</gene>
<accession>A0ABD2B7R7</accession>
<protein>
    <submittedName>
        <fullName evidence="1">Uncharacterized protein</fullName>
    </submittedName>
</protein>
<organism evidence="1 2">
    <name type="scientific">Vespula squamosa</name>
    <name type="common">Southern yellow jacket</name>
    <name type="synonym">Wasp</name>
    <dbReference type="NCBI Taxonomy" id="30214"/>
    <lineage>
        <taxon>Eukaryota</taxon>
        <taxon>Metazoa</taxon>
        <taxon>Ecdysozoa</taxon>
        <taxon>Arthropoda</taxon>
        <taxon>Hexapoda</taxon>
        <taxon>Insecta</taxon>
        <taxon>Pterygota</taxon>
        <taxon>Neoptera</taxon>
        <taxon>Endopterygota</taxon>
        <taxon>Hymenoptera</taxon>
        <taxon>Apocrita</taxon>
        <taxon>Aculeata</taxon>
        <taxon>Vespoidea</taxon>
        <taxon>Vespidae</taxon>
        <taxon>Vespinae</taxon>
        <taxon>Vespula</taxon>
    </lineage>
</organism>
<evidence type="ECO:0000313" key="1">
    <source>
        <dbReference type="EMBL" id="KAL2728761.1"/>
    </source>
</evidence>
<reference evidence="1 2" key="1">
    <citation type="journal article" date="2024" name="Ann. Entomol. Soc. Am.">
        <title>Genomic analyses of the southern and eastern yellowjacket wasps (Hymenoptera: Vespidae) reveal evolutionary signatures of social life.</title>
        <authorList>
            <person name="Catto M.A."/>
            <person name="Caine P.B."/>
            <person name="Orr S.E."/>
            <person name="Hunt B.G."/>
            <person name="Goodisman M.A.D."/>
        </authorList>
    </citation>
    <scope>NUCLEOTIDE SEQUENCE [LARGE SCALE GENOMIC DNA]</scope>
    <source>
        <strain evidence="1">233</strain>
        <tissue evidence="1">Head and thorax</tissue>
    </source>
</reference>
<keyword evidence="2" id="KW-1185">Reference proteome</keyword>
<sequence length="94" mass="10999">MIFLRYAAIRSVVLAIFPHMLKYCKYYRPRSHREEVAAFEDPRANGDSTLQFAFRDAFPLRELQASQPTGELTIPVNFSVKFKFHDDRSLEDLT</sequence>
<dbReference type="AlphaFoldDB" id="A0ABD2B7R7"/>
<evidence type="ECO:0000313" key="2">
    <source>
        <dbReference type="Proteomes" id="UP001607302"/>
    </source>
</evidence>